<keyword evidence="1" id="KW-0092">Biotin</keyword>
<protein>
    <submittedName>
        <fullName evidence="3">Acetyl-CoA carboxylase biotin carboxyl carrier protein subunit</fullName>
    </submittedName>
</protein>
<gene>
    <name evidence="3" type="ORF">ENT37_02755</name>
</gene>
<dbReference type="SUPFAM" id="SSF51230">
    <property type="entry name" value="Single hybrid motif"/>
    <property type="match status" value="1"/>
</dbReference>
<dbReference type="Gene3D" id="2.40.50.100">
    <property type="match status" value="1"/>
</dbReference>
<accession>A0A7C4KG47</accession>
<dbReference type="PROSITE" id="PS50968">
    <property type="entry name" value="BIOTINYL_LIPOYL"/>
    <property type="match status" value="1"/>
</dbReference>
<dbReference type="Pfam" id="PF00364">
    <property type="entry name" value="Biotin_lipoyl"/>
    <property type="match status" value="1"/>
</dbReference>
<comment type="caution">
    <text evidence="3">The sequence shown here is derived from an EMBL/GenBank/DDBJ whole genome shotgun (WGS) entry which is preliminary data.</text>
</comment>
<dbReference type="PANTHER" id="PTHR45266:SF3">
    <property type="entry name" value="OXALOACETATE DECARBOXYLASE ALPHA CHAIN"/>
    <property type="match status" value="1"/>
</dbReference>
<evidence type="ECO:0000259" key="2">
    <source>
        <dbReference type="PROSITE" id="PS50968"/>
    </source>
</evidence>
<dbReference type="AlphaFoldDB" id="A0A7C4KG47"/>
<dbReference type="InterPro" id="IPR050709">
    <property type="entry name" value="Biotin_Carboxyl_Carrier/Decarb"/>
</dbReference>
<feature type="domain" description="Lipoyl-binding" evidence="2">
    <location>
        <begin position="115"/>
        <end position="193"/>
    </location>
</feature>
<sequence>MPGKKLRKKPMAVSGLPQPGENRCVELLRRGSMTIYHVTVGRKEYRVEIQPGQYKVNGRPMDMQLQQLNSNGLYLVERDKQKVEMLLKPMDAGRVSVVVNQRQLMVRVEKKPLKTHNGRASHQQNEILAPMPGVVVQVLTANGQAVQAGDVVLIIESMKMQMEIRAPLPGKVEKLGKKPGDKIDKGEVLACIRTTP</sequence>
<dbReference type="FunFam" id="2.40.50.100:FF:000003">
    <property type="entry name" value="Acetyl-CoA carboxylase biotin carboxyl carrier protein"/>
    <property type="match status" value="1"/>
</dbReference>
<name>A0A7C4KG47_9CHLR</name>
<dbReference type="CDD" id="cd06850">
    <property type="entry name" value="biotinyl_domain"/>
    <property type="match status" value="1"/>
</dbReference>
<proteinExistence type="predicted"/>
<evidence type="ECO:0000313" key="3">
    <source>
        <dbReference type="EMBL" id="HGS20772.1"/>
    </source>
</evidence>
<dbReference type="EMBL" id="DSYK01000141">
    <property type="protein sequence ID" value="HGS20772.1"/>
    <property type="molecule type" value="Genomic_DNA"/>
</dbReference>
<evidence type="ECO:0000256" key="1">
    <source>
        <dbReference type="ARBA" id="ARBA00023267"/>
    </source>
</evidence>
<organism evidence="3">
    <name type="scientific">Anaerolinea thermolimosa</name>
    <dbReference type="NCBI Taxonomy" id="229919"/>
    <lineage>
        <taxon>Bacteria</taxon>
        <taxon>Bacillati</taxon>
        <taxon>Chloroflexota</taxon>
        <taxon>Anaerolineae</taxon>
        <taxon>Anaerolineales</taxon>
        <taxon>Anaerolineaceae</taxon>
        <taxon>Anaerolinea</taxon>
    </lineage>
</organism>
<dbReference type="InterPro" id="IPR000089">
    <property type="entry name" value="Biotin_lipoyl"/>
</dbReference>
<dbReference type="InterPro" id="IPR011053">
    <property type="entry name" value="Single_hybrid_motif"/>
</dbReference>
<dbReference type="PANTHER" id="PTHR45266">
    <property type="entry name" value="OXALOACETATE DECARBOXYLASE ALPHA CHAIN"/>
    <property type="match status" value="1"/>
</dbReference>
<reference evidence="3" key="1">
    <citation type="journal article" date="2020" name="mSystems">
        <title>Genome- and Community-Level Interaction Insights into Carbon Utilization and Element Cycling Functions of Hydrothermarchaeota in Hydrothermal Sediment.</title>
        <authorList>
            <person name="Zhou Z."/>
            <person name="Liu Y."/>
            <person name="Xu W."/>
            <person name="Pan J."/>
            <person name="Luo Z.H."/>
            <person name="Li M."/>
        </authorList>
    </citation>
    <scope>NUCLEOTIDE SEQUENCE [LARGE SCALE GENOMIC DNA]</scope>
    <source>
        <strain evidence="3">SpSt-573</strain>
    </source>
</reference>